<sequence>MVKRSDNGIKRRLFRSYLRMFILFFISIVVVTFVSFIGAKNALTKLGEEALKNRINMGIEMMDMLETQVKNSKITREEAEEIFRTKMLNKKSSDGKTRGLNKKLELDIEAYMYAIDSNGNEKMHPFKEGENISKVVDNKGQNVTKLIIDEGKNPKDGGIIAFSWKNPGEKKARDKVNAVAYYEPWDWYLNVGCYYEDFYGNIIQIFIKILIVTVVVLVLSTFLIRFMISKKVEPLNKLIELMDRIGEGDLSSKTDINSKDELGYMGNILNNTLDEIKSIIISIKSVSEKINEKVKYANEASDSTLQASQHITEAIEEITCAAGDTTRDMEMSVNAVADLTNNIVSIKDTSLLLQNEAINAGKLNSNVLKILKDLEEKSSENFNLSEETANNMNLLTEKSNTIVEIINTIENISRQINLLALNASIEASKAGEAGRGFAVVAQGIKDLSSQTEEATTQINEHINELIEAIEHSGESVIKTKQSSEIQRNTINETQGVLKEVIRFIKEIPKHIKSNVDKIEETHSKKDMVNSSMNEVLRLTQGISAATEEIASSITEVNINISEIDDMIKDLDNSAKNLSEKSDKFKL</sequence>
<keyword evidence="6 8" id="KW-0807">Transducer</keyword>
<dbReference type="OrthoDB" id="9810264at2"/>
<keyword evidence="4 9" id="KW-1133">Transmembrane helix</keyword>
<feature type="domain" description="Methyl-accepting transducer" evidence="10">
    <location>
        <begin position="300"/>
        <end position="557"/>
    </location>
</feature>
<dbReference type="AlphaFoldDB" id="A0A0A0I4A5"/>
<dbReference type="Pfam" id="PF17200">
    <property type="entry name" value="sCache_2"/>
    <property type="match status" value="1"/>
</dbReference>
<feature type="transmembrane region" description="Helical" evidence="9">
    <location>
        <begin position="21"/>
        <end position="39"/>
    </location>
</feature>
<keyword evidence="5 9" id="KW-0472">Membrane</keyword>
<accession>A0A0A0I4A5</accession>
<evidence type="ECO:0000313" key="13">
    <source>
        <dbReference type="Proteomes" id="UP000030012"/>
    </source>
</evidence>
<dbReference type="SMART" id="SM01049">
    <property type="entry name" value="Cache_2"/>
    <property type="match status" value="1"/>
</dbReference>
<organism evidence="12 13">
    <name type="scientific">Clostridium novyi A str. 4552</name>
    <dbReference type="NCBI Taxonomy" id="1444289"/>
    <lineage>
        <taxon>Bacteria</taxon>
        <taxon>Bacillati</taxon>
        <taxon>Bacillota</taxon>
        <taxon>Clostridia</taxon>
        <taxon>Eubacteriales</taxon>
        <taxon>Clostridiaceae</taxon>
        <taxon>Clostridium</taxon>
    </lineage>
</organism>
<dbReference type="InterPro" id="IPR004089">
    <property type="entry name" value="MCPsignal_dom"/>
</dbReference>
<protein>
    <submittedName>
        <fullName evidence="12">Chemotaxis protein</fullName>
    </submittedName>
</protein>
<evidence type="ECO:0000256" key="3">
    <source>
        <dbReference type="ARBA" id="ARBA00022692"/>
    </source>
</evidence>
<reference evidence="12 13" key="1">
    <citation type="submission" date="2014-01" db="EMBL/GenBank/DDBJ databases">
        <title>Plasmidome dynamics in the species complex Clostridium novyi sensu lato converts strains of independent lineages into distinctly different pathogens.</title>
        <authorList>
            <person name="Skarin H."/>
            <person name="Segerman B."/>
        </authorList>
    </citation>
    <scope>NUCLEOTIDE SEQUENCE [LARGE SCALE GENOMIC DNA]</scope>
    <source>
        <strain evidence="12 13">4552</strain>
    </source>
</reference>
<dbReference type="SMART" id="SM00283">
    <property type="entry name" value="MA"/>
    <property type="match status" value="1"/>
</dbReference>
<dbReference type="Proteomes" id="UP000030012">
    <property type="component" value="Unassembled WGS sequence"/>
</dbReference>
<name>A0A0A0I4A5_CLONO</name>
<evidence type="ECO:0000259" key="10">
    <source>
        <dbReference type="PROSITE" id="PS50111"/>
    </source>
</evidence>
<dbReference type="RefSeq" id="WP_039255646.1">
    <property type="nucleotide sequence ID" value="NZ_JENJ01000035.1"/>
</dbReference>
<dbReference type="PROSITE" id="PS50111">
    <property type="entry name" value="CHEMOTAXIS_TRANSDUC_2"/>
    <property type="match status" value="1"/>
</dbReference>
<dbReference type="Pfam" id="PF00672">
    <property type="entry name" value="HAMP"/>
    <property type="match status" value="1"/>
</dbReference>
<comment type="caution">
    <text evidence="12">The sequence shown here is derived from an EMBL/GenBank/DDBJ whole genome shotgun (WGS) entry which is preliminary data.</text>
</comment>
<evidence type="ECO:0000256" key="9">
    <source>
        <dbReference type="SAM" id="Phobius"/>
    </source>
</evidence>
<feature type="domain" description="HAMP" evidence="11">
    <location>
        <begin position="232"/>
        <end position="281"/>
    </location>
</feature>
<evidence type="ECO:0000256" key="4">
    <source>
        <dbReference type="ARBA" id="ARBA00022989"/>
    </source>
</evidence>
<dbReference type="EMBL" id="JENJ01000035">
    <property type="protein sequence ID" value="KGM95637.1"/>
    <property type="molecule type" value="Genomic_DNA"/>
</dbReference>
<evidence type="ECO:0000256" key="7">
    <source>
        <dbReference type="ARBA" id="ARBA00029447"/>
    </source>
</evidence>
<keyword evidence="3 9" id="KW-0812">Transmembrane</keyword>
<comment type="subcellular location">
    <subcellularLocation>
        <location evidence="1">Cell membrane</location>
        <topology evidence="1">Multi-pass membrane protein</topology>
    </subcellularLocation>
</comment>
<proteinExistence type="inferred from homology"/>
<dbReference type="GO" id="GO:0007165">
    <property type="term" value="P:signal transduction"/>
    <property type="evidence" value="ECO:0007669"/>
    <property type="project" value="UniProtKB-KW"/>
</dbReference>
<dbReference type="PROSITE" id="PS50885">
    <property type="entry name" value="HAMP"/>
    <property type="match status" value="1"/>
</dbReference>
<keyword evidence="2" id="KW-1003">Cell membrane</keyword>
<dbReference type="PANTHER" id="PTHR32089">
    <property type="entry name" value="METHYL-ACCEPTING CHEMOTAXIS PROTEIN MCPB"/>
    <property type="match status" value="1"/>
</dbReference>
<gene>
    <name evidence="12" type="ORF">Z968_08655</name>
</gene>
<comment type="similarity">
    <text evidence="7">Belongs to the methyl-accepting chemotaxis (MCP) protein family.</text>
</comment>
<evidence type="ECO:0000256" key="8">
    <source>
        <dbReference type="PROSITE-ProRule" id="PRU00284"/>
    </source>
</evidence>
<dbReference type="Gene3D" id="1.10.287.950">
    <property type="entry name" value="Methyl-accepting chemotaxis protein"/>
    <property type="match status" value="1"/>
</dbReference>
<evidence type="ECO:0000256" key="1">
    <source>
        <dbReference type="ARBA" id="ARBA00004651"/>
    </source>
</evidence>
<dbReference type="GO" id="GO:0005886">
    <property type="term" value="C:plasma membrane"/>
    <property type="evidence" value="ECO:0007669"/>
    <property type="project" value="UniProtKB-SubCell"/>
</dbReference>
<evidence type="ECO:0000259" key="11">
    <source>
        <dbReference type="PROSITE" id="PS50885"/>
    </source>
</evidence>
<evidence type="ECO:0000256" key="5">
    <source>
        <dbReference type="ARBA" id="ARBA00023136"/>
    </source>
</evidence>
<dbReference type="SMART" id="SM00304">
    <property type="entry name" value="HAMP"/>
    <property type="match status" value="1"/>
</dbReference>
<evidence type="ECO:0000256" key="6">
    <source>
        <dbReference type="ARBA" id="ARBA00023224"/>
    </source>
</evidence>
<evidence type="ECO:0000256" key="2">
    <source>
        <dbReference type="ARBA" id="ARBA00022475"/>
    </source>
</evidence>
<feature type="transmembrane region" description="Helical" evidence="9">
    <location>
        <begin position="205"/>
        <end position="228"/>
    </location>
</feature>
<dbReference type="Pfam" id="PF00015">
    <property type="entry name" value="MCPsignal"/>
    <property type="match status" value="1"/>
</dbReference>
<dbReference type="Gene3D" id="3.30.450.20">
    <property type="entry name" value="PAS domain"/>
    <property type="match status" value="1"/>
</dbReference>
<dbReference type="CDD" id="cd06225">
    <property type="entry name" value="HAMP"/>
    <property type="match status" value="1"/>
</dbReference>
<dbReference type="InterPro" id="IPR033480">
    <property type="entry name" value="sCache_2"/>
</dbReference>
<dbReference type="InterPro" id="IPR003660">
    <property type="entry name" value="HAMP_dom"/>
</dbReference>
<dbReference type="PANTHER" id="PTHR32089:SF112">
    <property type="entry name" value="LYSOZYME-LIKE PROTEIN-RELATED"/>
    <property type="match status" value="1"/>
</dbReference>
<evidence type="ECO:0000313" key="12">
    <source>
        <dbReference type="EMBL" id="KGM95637.1"/>
    </source>
</evidence>
<dbReference type="Gene3D" id="6.10.340.10">
    <property type="match status" value="1"/>
</dbReference>
<dbReference type="SUPFAM" id="SSF58104">
    <property type="entry name" value="Methyl-accepting chemotaxis protein (MCP) signaling domain"/>
    <property type="match status" value="1"/>
</dbReference>